<protein>
    <submittedName>
        <fullName evidence="10">Chemotaxis protein</fullName>
    </submittedName>
</protein>
<keyword evidence="2" id="KW-0145">Chemotaxis</keyword>
<reference evidence="10 11" key="1">
    <citation type="submission" date="2013-04" db="EMBL/GenBank/DDBJ databases">
        <title>Oceanicola sp. 22II1-22F33 Genome Sequencing.</title>
        <authorList>
            <person name="Lai Q."/>
            <person name="Li G."/>
            <person name="Shao Z."/>
        </authorList>
    </citation>
    <scope>NUCLEOTIDE SEQUENCE [LARGE SCALE GENOMIC DNA]</scope>
    <source>
        <strain evidence="10 11">22II1-22F33</strain>
    </source>
</reference>
<gene>
    <name evidence="10" type="ORF">ATO3_12415</name>
</gene>
<evidence type="ECO:0000259" key="8">
    <source>
        <dbReference type="PROSITE" id="PS50111"/>
    </source>
</evidence>
<dbReference type="Proteomes" id="UP000215377">
    <property type="component" value="Unassembled WGS sequence"/>
</dbReference>
<evidence type="ECO:0000256" key="6">
    <source>
        <dbReference type="SAM" id="MobiDB-lite"/>
    </source>
</evidence>
<dbReference type="EMBL" id="AQQR01000004">
    <property type="protein sequence ID" value="OWU73703.1"/>
    <property type="molecule type" value="Genomic_DNA"/>
</dbReference>
<dbReference type="PANTHER" id="PTHR43531">
    <property type="entry name" value="PROTEIN ICFG"/>
    <property type="match status" value="1"/>
</dbReference>
<feature type="transmembrane region" description="Helical" evidence="7">
    <location>
        <begin position="185"/>
        <end position="206"/>
    </location>
</feature>
<dbReference type="InterPro" id="IPR024478">
    <property type="entry name" value="HlyB_4HB_MCP"/>
</dbReference>
<dbReference type="PRINTS" id="PR00260">
    <property type="entry name" value="CHEMTRNSDUCR"/>
</dbReference>
<evidence type="ECO:0000259" key="9">
    <source>
        <dbReference type="PROSITE" id="PS50885"/>
    </source>
</evidence>
<keyword evidence="7" id="KW-0472">Membrane</keyword>
<dbReference type="SMART" id="SM00304">
    <property type="entry name" value="HAMP"/>
    <property type="match status" value="1"/>
</dbReference>
<feature type="region of interest" description="Disordered" evidence="6">
    <location>
        <begin position="504"/>
        <end position="537"/>
    </location>
</feature>
<feature type="region of interest" description="Disordered" evidence="6">
    <location>
        <begin position="268"/>
        <end position="332"/>
    </location>
</feature>
<proteinExistence type="inferred from homology"/>
<dbReference type="InterPro" id="IPR004090">
    <property type="entry name" value="Chemotax_Me-accpt_rcpt"/>
</dbReference>
<dbReference type="FunFam" id="1.10.287.950:FF:000001">
    <property type="entry name" value="Methyl-accepting chemotaxis sensory transducer"/>
    <property type="match status" value="1"/>
</dbReference>
<dbReference type="Pfam" id="PF00015">
    <property type="entry name" value="MCPsignal"/>
    <property type="match status" value="1"/>
</dbReference>
<feature type="domain" description="Methyl-accepting transducer" evidence="8">
    <location>
        <begin position="263"/>
        <end position="478"/>
    </location>
</feature>
<sequence length="556" mass="59337">MTLKLKLSLTLILLIAASIGANFMTLNSMAGMQNRMDDAINVQAERVRLAEEMGREQLRIQRDVREYILAETLTMKREVRAAMDAARSAHDDIMQKMRTIASEEGQRGLDTYEAVLADIRNINRRSMEIADRGEALTAFRLVNGEGKTAWQKMEAEIGSILETNREGLARGAETAKENYLKARNLTFTVMVAIAAVGAVAGLWIVLTISRGLTRAIALSRKVAAGDLTETAKINSNDEIADLLGAMNEMTQSLRRVVGEVTSGAGQAASGAAEMASTAEQLSQGATEQASSTEEASSSVEEMTANIKQTADNATQTEDMARKSATDARDSGRAVSQAVEAMKTIAERIMVVQEIARQTDLLALNAAVEAARAGEHGRGFAVVASEVRKLAERSQTAAGEISSLSGDTVRAAEEAGKMLEGLVPDIERTSELVSQISSASQELASGATQVNLAIQQLDKVTQENTSASEEMSATAEELSAQSETLRAAISYFRTDKTALAAEASAAVAPTAKRKAMSKPTRKSSMLEGGGFDFDMSGSEDDLDADFMRQVSGKSNAA</sequence>
<dbReference type="PROSITE" id="PS50885">
    <property type="entry name" value="HAMP"/>
    <property type="match status" value="1"/>
</dbReference>
<dbReference type="Pfam" id="PF00672">
    <property type="entry name" value="HAMP"/>
    <property type="match status" value="1"/>
</dbReference>
<dbReference type="SUPFAM" id="SSF58104">
    <property type="entry name" value="Methyl-accepting chemotaxis protein (MCP) signaling domain"/>
    <property type="match status" value="1"/>
</dbReference>
<feature type="compositionally biased region" description="Basic and acidic residues" evidence="6">
    <location>
        <begin position="318"/>
        <end position="331"/>
    </location>
</feature>
<organism evidence="10 11">
    <name type="scientific">Marinibacterium profundimaris</name>
    <dbReference type="NCBI Taxonomy" id="1679460"/>
    <lineage>
        <taxon>Bacteria</taxon>
        <taxon>Pseudomonadati</taxon>
        <taxon>Pseudomonadota</taxon>
        <taxon>Alphaproteobacteria</taxon>
        <taxon>Rhodobacterales</taxon>
        <taxon>Paracoccaceae</taxon>
        <taxon>Marinibacterium</taxon>
    </lineage>
</organism>
<keyword evidence="7" id="KW-1133">Transmembrane helix</keyword>
<keyword evidence="4" id="KW-0807">Transducer</keyword>
<feature type="domain" description="HAMP" evidence="9">
    <location>
        <begin position="206"/>
        <end position="258"/>
    </location>
</feature>
<accession>A0A225NIY2</accession>
<evidence type="ECO:0000256" key="4">
    <source>
        <dbReference type="PROSITE-ProRule" id="PRU00284"/>
    </source>
</evidence>
<evidence type="ECO:0000256" key="7">
    <source>
        <dbReference type="SAM" id="Phobius"/>
    </source>
</evidence>
<dbReference type="GO" id="GO:0007165">
    <property type="term" value="P:signal transduction"/>
    <property type="evidence" value="ECO:0007669"/>
    <property type="project" value="UniProtKB-KW"/>
</dbReference>
<evidence type="ECO:0000256" key="3">
    <source>
        <dbReference type="ARBA" id="ARBA00029447"/>
    </source>
</evidence>
<dbReference type="PROSITE" id="PS50111">
    <property type="entry name" value="CHEMOTAXIS_TRANSDUC_2"/>
    <property type="match status" value="1"/>
</dbReference>
<evidence type="ECO:0000256" key="5">
    <source>
        <dbReference type="SAM" id="Coils"/>
    </source>
</evidence>
<dbReference type="InterPro" id="IPR051310">
    <property type="entry name" value="MCP_chemotaxis"/>
</dbReference>
<dbReference type="GO" id="GO:0004888">
    <property type="term" value="F:transmembrane signaling receptor activity"/>
    <property type="evidence" value="ECO:0007669"/>
    <property type="project" value="InterPro"/>
</dbReference>
<dbReference type="CDD" id="cd06225">
    <property type="entry name" value="HAMP"/>
    <property type="match status" value="1"/>
</dbReference>
<comment type="caution">
    <text evidence="10">The sequence shown here is derived from an EMBL/GenBank/DDBJ whole genome shotgun (WGS) entry which is preliminary data.</text>
</comment>
<evidence type="ECO:0000313" key="10">
    <source>
        <dbReference type="EMBL" id="OWU73703.1"/>
    </source>
</evidence>
<keyword evidence="7" id="KW-0812">Transmembrane</keyword>
<feature type="compositionally biased region" description="Polar residues" evidence="6">
    <location>
        <begin position="305"/>
        <end position="317"/>
    </location>
</feature>
<feature type="coiled-coil region" evidence="5">
    <location>
        <begin position="449"/>
        <end position="476"/>
    </location>
</feature>
<feature type="compositionally biased region" description="Low complexity" evidence="6">
    <location>
        <begin position="285"/>
        <end position="304"/>
    </location>
</feature>
<comment type="subcellular location">
    <subcellularLocation>
        <location evidence="1">Membrane</location>
    </subcellularLocation>
</comment>
<keyword evidence="5" id="KW-0175">Coiled coil</keyword>
<keyword evidence="11" id="KW-1185">Reference proteome</keyword>
<dbReference type="GO" id="GO:0006935">
    <property type="term" value="P:chemotaxis"/>
    <property type="evidence" value="ECO:0007669"/>
    <property type="project" value="UniProtKB-KW"/>
</dbReference>
<feature type="compositionally biased region" description="Basic residues" evidence="6">
    <location>
        <begin position="510"/>
        <end position="520"/>
    </location>
</feature>
<dbReference type="Gene3D" id="1.10.287.950">
    <property type="entry name" value="Methyl-accepting chemotaxis protein"/>
    <property type="match status" value="1"/>
</dbReference>
<dbReference type="AlphaFoldDB" id="A0A225NIY2"/>
<dbReference type="InterPro" id="IPR003660">
    <property type="entry name" value="HAMP_dom"/>
</dbReference>
<evidence type="ECO:0000256" key="1">
    <source>
        <dbReference type="ARBA" id="ARBA00004370"/>
    </source>
</evidence>
<dbReference type="SMART" id="SM00283">
    <property type="entry name" value="MA"/>
    <property type="match status" value="1"/>
</dbReference>
<evidence type="ECO:0000256" key="2">
    <source>
        <dbReference type="ARBA" id="ARBA00022500"/>
    </source>
</evidence>
<dbReference type="PANTHER" id="PTHR43531:SF11">
    <property type="entry name" value="METHYL-ACCEPTING CHEMOTAXIS PROTEIN 3"/>
    <property type="match status" value="1"/>
</dbReference>
<dbReference type="Pfam" id="PF12729">
    <property type="entry name" value="4HB_MCP_1"/>
    <property type="match status" value="1"/>
</dbReference>
<dbReference type="InterPro" id="IPR004089">
    <property type="entry name" value="MCPsignal_dom"/>
</dbReference>
<dbReference type="GO" id="GO:0005886">
    <property type="term" value="C:plasma membrane"/>
    <property type="evidence" value="ECO:0007669"/>
    <property type="project" value="TreeGrafter"/>
</dbReference>
<feature type="compositionally biased region" description="Low complexity" evidence="6">
    <location>
        <begin position="268"/>
        <end position="278"/>
    </location>
</feature>
<name>A0A225NIY2_9RHOB</name>
<comment type="similarity">
    <text evidence="3">Belongs to the methyl-accepting chemotaxis (MCP) protein family.</text>
</comment>
<evidence type="ECO:0000313" key="11">
    <source>
        <dbReference type="Proteomes" id="UP000215377"/>
    </source>
</evidence>